<dbReference type="InterPro" id="IPR000825">
    <property type="entry name" value="SUF_FeS_clus_asmbl_SufBD_core"/>
</dbReference>
<gene>
    <name evidence="4" type="primary">sufD</name>
    <name evidence="4" type="ORF">KUV50_11845</name>
</gene>
<dbReference type="InterPro" id="IPR055346">
    <property type="entry name" value="Fe-S_cluster_assembly_SufBD"/>
</dbReference>
<dbReference type="NCBIfam" id="TIGR01981">
    <property type="entry name" value="sufD"/>
    <property type="match status" value="1"/>
</dbReference>
<dbReference type="GO" id="GO:0016226">
    <property type="term" value="P:iron-sulfur cluster assembly"/>
    <property type="evidence" value="ECO:0007669"/>
    <property type="project" value="InterPro"/>
</dbReference>
<evidence type="ECO:0000313" key="5">
    <source>
        <dbReference type="Proteomes" id="UP000753961"/>
    </source>
</evidence>
<dbReference type="Pfam" id="PF01458">
    <property type="entry name" value="SUFBD_core"/>
    <property type="match status" value="1"/>
</dbReference>
<dbReference type="PANTHER" id="PTHR43575:SF1">
    <property type="entry name" value="PROTEIN ABCI7, CHLOROPLASTIC"/>
    <property type="match status" value="1"/>
</dbReference>
<dbReference type="Proteomes" id="UP000753961">
    <property type="component" value="Unassembled WGS sequence"/>
</dbReference>
<sequence length="441" mass="50128">MLAQIDVEFREQILNDYQGVSECQVCDKPDYLVPIREVAFSFFQESGFPTLKNEDWKYTPVKRYLNEPFEVDQEDTNTIAPADAPYFGKQLPGYKIVMINGRFDPEQSELPDSSQCTIAPIIDVLREPTVKERLSKSRNYGANPFLAMNTALFTKGIYIHIPKNVKIDHPIHLVHYAGGEQKQFNITKNIFVVEEGGEAEIIESYYHSGHAPVSFRNSATEILVEPNATLHHIKLQKAHSNLRMVEHTEVEQKQDSLYNNYTFTLPGMNFVRNNLNLDINGSNIESHMYGLYLTNENQLVDNHTLVNHREPDCESNQLYKGILTDRSRAVFNGKVYVHSIAQKTNAFQQNNNILFSDDAAIYSKPQLEIFADDVKCSHGSTIGQLDDEALFYLRARGLSKADAQSMLVNAFAFDVTEKLVDEEIKAMLNEEIDKVMTGVIS</sequence>
<dbReference type="InterPro" id="IPR037284">
    <property type="entry name" value="SUF_FeS_clus_asmbl_SufBD_sf"/>
</dbReference>
<dbReference type="SUPFAM" id="SSF101960">
    <property type="entry name" value="Stabilizer of iron transporter SufD"/>
    <property type="match status" value="1"/>
</dbReference>
<reference evidence="4" key="1">
    <citation type="submission" date="2021-06" db="EMBL/GenBank/DDBJ databases">
        <title>44 bacteria genomes isolated from Dapeng, Shenzhen.</title>
        <authorList>
            <person name="Zheng W."/>
            <person name="Yu S."/>
            <person name="Huang Y."/>
        </authorList>
    </citation>
    <scope>NUCLEOTIDE SEQUENCE</scope>
    <source>
        <strain evidence="4">DP5N28-2</strain>
    </source>
</reference>
<name>A0A953HVZ4_9BACT</name>
<protein>
    <submittedName>
        <fullName evidence="4">Fe-S cluster assembly protein SufD</fullName>
    </submittedName>
</protein>
<dbReference type="Pfam" id="PF19295">
    <property type="entry name" value="SufBD_N"/>
    <property type="match status" value="1"/>
</dbReference>
<dbReference type="RefSeq" id="WP_222580368.1">
    <property type="nucleotide sequence ID" value="NZ_JAHVHU010000010.1"/>
</dbReference>
<evidence type="ECO:0000313" key="4">
    <source>
        <dbReference type="EMBL" id="MBY5958833.1"/>
    </source>
</evidence>
<dbReference type="EMBL" id="JAHVHU010000010">
    <property type="protein sequence ID" value="MBY5958833.1"/>
    <property type="molecule type" value="Genomic_DNA"/>
</dbReference>
<feature type="domain" description="SUF system FeS cluster assembly SufBD core" evidence="2">
    <location>
        <begin position="181"/>
        <end position="411"/>
    </location>
</feature>
<feature type="domain" description="SUF system FeS cluster assembly SufBD N-terminal" evidence="3">
    <location>
        <begin position="27"/>
        <end position="172"/>
    </location>
</feature>
<comment type="caution">
    <text evidence="4">The sequence shown here is derived from an EMBL/GenBank/DDBJ whole genome shotgun (WGS) entry which is preliminary data.</text>
</comment>
<keyword evidence="5" id="KW-1185">Reference proteome</keyword>
<evidence type="ECO:0000256" key="1">
    <source>
        <dbReference type="ARBA" id="ARBA00043967"/>
    </source>
</evidence>
<dbReference type="InterPro" id="IPR011542">
    <property type="entry name" value="SUF_FeS_clus_asmbl_SufD"/>
</dbReference>
<accession>A0A953HVZ4</accession>
<dbReference type="InterPro" id="IPR045595">
    <property type="entry name" value="SufBD_N"/>
</dbReference>
<dbReference type="AlphaFoldDB" id="A0A953HVZ4"/>
<proteinExistence type="inferred from homology"/>
<dbReference type="PANTHER" id="PTHR43575">
    <property type="entry name" value="PROTEIN ABCI7, CHLOROPLASTIC"/>
    <property type="match status" value="1"/>
</dbReference>
<evidence type="ECO:0000259" key="2">
    <source>
        <dbReference type="Pfam" id="PF01458"/>
    </source>
</evidence>
<comment type="similarity">
    <text evidence="1">Belongs to the iron-sulfur cluster assembly SufBD family.</text>
</comment>
<evidence type="ECO:0000259" key="3">
    <source>
        <dbReference type="Pfam" id="PF19295"/>
    </source>
</evidence>
<organism evidence="4 5">
    <name type="scientific">Membranihabitans marinus</name>
    <dbReference type="NCBI Taxonomy" id="1227546"/>
    <lineage>
        <taxon>Bacteria</taxon>
        <taxon>Pseudomonadati</taxon>
        <taxon>Bacteroidota</taxon>
        <taxon>Saprospiria</taxon>
        <taxon>Saprospirales</taxon>
        <taxon>Saprospiraceae</taxon>
        <taxon>Membranihabitans</taxon>
    </lineage>
</organism>